<dbReference type="EMBL" id="JAESWA010000022">
    <property type="protein sequence ID" value="MBL4931668.1"/>
    <property type="molecule type" value="Genomic_DNA"/>
</dbReference>
<keyword evidence="2" id="KW-1185">Reference proteome</keyword>
<dbReference type="AlphaFoldDB" id="A0A937FGM5"/>
<sequence>MFEKRRFHFLRFPVFPADSFSSSSVLVITTSLASLYHSLACSNPMLYAWINESSLAELIFCDDEFLELL</sequence>
<accession>A0A937FGM5</accession>
<evidence type="ECO:0000313" key="2">
    <source>
        <dbReference type="Proteomes" id="UP000623681"/>
    </source>
</evidence>
<dbReference type="RefSeq" id="WP_202767055.1">
    <property type="nucleotide sequence ID" value="NZ_JAESWA010000022.1"/>
</dbReference>
<reference evidence="1" key="1">
    <citation type="submission" date="2021-01" db="EMBL/GenBank/DDBJ databases">
        <title>Genome public.</title>
        <authorList>
            <person name="Liu C."/>
            <person name="Sun Q."/>
        </authorList>
    </citation>
    <scope>NUCLEOTIDE SEQUENCE</scope>
    <source>
        <strain evidence="1">YIM B02565</strain>
    </source>
</reference>
<protein>
    <submittedName>
        <fullName evidence="1">Uncharacterized protein</fullName>
    </submittedName>
</protein>
<organism evidence="1 2">
    <name type="scientific">Clostridium paridis</name>
    <dbReference type="NCBI Taxonomy" id="2803863"/>
    <lineage>
        <taxon>Bacteria</taxon>
        <taxon>Bacillati</taxon>
        <taxon>Bacillota</taxon>
        <taxon>Clostridia</taxon>
        <taxon>Eubacteriales</taxon>
        <taxon>Clostridiaceae</taxon>
        <taxon>Clostridium</taxon>
    </lineage>
</organism>
<proteinExistence type="predicted"/>
<dbReference type="Proteomes" id="UP000623681">
    <property type="component" value="Unassembled WGS sequence"/>
</dbReference>
<name>A0A937FGM5_9CLOT</name>
<evidence type="ECO:0000313" key="1">
    <source>
        <dbReference type="EMBL" id="MBL4931668.1"/>
    </source>
</evidence>
<comment type="caution">
    <text evidence="1">The sequence shown here is derived from an EMBL/GenBank/DDBJ whole genome shotgun (WGS) entry which is preliminary data.</text>
</comment>
<gene>
    <name evidence="1" type="ORF">JK634_07620</name>
</gene>